<evidence type="ECO:0000259" key="2">
    <source>
        <dbReference type="Pfam" id="PF23066"/>
    </source>
</evidence>
<sequence>MACIYSYLSPVFSVVGISCQTSERENINMATLSGVCVESTSTDEPLLNGETSNNNLSNERLERIESGSSLNSLNNSPSSTPSSKSRPSFHGTRYKLLSEGDIQICKLNHTRTIVSKIMNSRYLRRWERHKLVLGKTDIYTLTPTSMMDSFIHYSSIEDVHIISRWDAGQKFCIRISVQDGSLLMQRHVYKYEKLLKSARRPEVLVKEIKNMIDVSLSTPIQDASVYQFPLDLVSDLLQQHADVITKVAHENIIVALAPLLENNHPTQEICGFFSKKYQYLVLHFGEN</sequence>
<dbReference type="Pfam" id="PF23066">
    <property type="entry name" value="PH_21"/>
    <property type="match status" value="1"/>
</dbReference>
<reference evidence="3 4" key="1">
    <citation type="submission" date="2022-12" db="EMBL/GenBank/DDBJ databases">
        <title>Chromosome-level genome of Tegillarca granosa.</title>
        <authorList>
            <person name="Kim J."/>
        </authorList>
    </citation>
    <scope>NUCLEOTIDE SEQUENCE [LARGE SCALE GENOMIC DNA]</scope>
    <source>
        <strain evidence="3">Teg-2019</strain>
        <tissue evidence="3">Adductor muscle</tissue>
    </source>
</reference>
<dbReference type="InterPro" id="IPR056429">
    <property type="entry name" value="PH_CMIP"/>
</dbReference>
<evidence type="ECO:0000313" key="4">
    <source>
        <dbReference type="Proteomes" id="UP001217089"/>
    </source>
</evidence>
<dbReference type="PANTHER" id="PTHR25480:SF0">
    <property type="entry name" value="C-MAF-INDUCING PROTEIN"/>
    <property type="match status" value="1"/>
</dbReference>
<accession>A0ABQ9ED72</accession>
<comment type="caution">
    <text evidence="3">The sequence shown here is derived from an EMBL/GenBank/DDBJ whole genome shotgun (WGS) entry which is preliminary data.</text>
</comment>
<protein>
    <recommendedName>
        <fullName evidence="2">C-Maf-inducing protein PH domain-containing protein</fullName>
    </recommendedName>
</protein>
<dbReference type="EMBL" id="JARBDR010000917">
    <property type="protein sequence ID" value="KAJ8303258.1"/>
    <property type="molecule type" value="Genomic_DNA"/>
</dbReference>
<dbReference type="PANTHER" id="PTHR25480">
    <property type="entry name" value="LEUCINE-RICH REPEAT-CONTAINING PROTEIN 73"/>
    <property type="match status" value="1"/>
</dbReference>
<dbReference type="InterPro" id="IPR052813">
    <property type="entry name" value="CMIP"/>
</dbReference>
<feature type="domain" description="C-Maf-inducing protein PH" evidence="2">
    <location>
        <begin position="93"/>
        <end position="187"/>
    </location>
</feature>
<evidence type="ECO:0000313" key="3">
    <source>
        <dbReference type="EMBL" id="KAJ8303258.1"/>
    </source>
</evidence>
<organism evidence="3 4">
    <name type="scientific">Tegillarca granosa</name>
    <name type="common">Malaysian cockle</name>
    <name type="synonym">Anadara granosa</name>
    <dbReference type="NCBI Taxonomy" id="220873"/>
    <lineage>
        <taxon>Eukaryota</taxon>
        <taxon>Metazoa</taxon>
        <taxon>Spiralia</taxon>
        <taxon>Lophotrochozoa</taxon>
        <taxon>Mollusca</taxon>
        <taxon>Bivalvia</taxon>
        <taxon>Autobranchia</taxon>
        <taxon>Pteriomorphia</taxon>
        <taxon>Arcoida</taxon>
        <taxon>Arcoidea</taxon>
        <taxon>Arcidae</taxon>
        <taxon>Tegillarca</taxon>
    </lineage>
</organism>
<evidence type="ECO:0000256" key="1">
    <source>
        <dbReference type="SAM" id="MobiDB-lite"/>
    </source>
</evidence>
<gene>
    <name evidence="3" type="ORF">KUTeg_019654</name>
</gene>
<dbReference type="Proteomes" id="UP001217089">
    <property type="component" value="Unassembled WGS sequence"/>
</dbReference>
<feature type="region of interest" description="Disordered" evidence="1">
    <location>
        <begin position="66"/>
        <end position="90"/>
    </location>
</feature>
<feature type="compositionally biased region" description="Low complexity" evidence="1">
    <location>
        <begin position="66"/>
        <end position="88"/>
    </location>
</feature>
<proteinExistence type="predicted"/>
<keyword evidence="4" id="KW-1185">Reference proteome</keyword>
<name>A0ABQ9ED72_TEGGR</name>